<dbReference type="EMBL" id="CP158254">
    <property type="protein sequence ID" value="XDJ48890.1"/>
    <property type="molecule type" value="Genomic_DNA"/>
</dbReference>
<dbReference type="GO" id="GO:0004821">
    <property type="term" value="F:histidine-tRNA ligase activity"/>
    <property type="evidence" value="ECO:0007669"/>
    <property type="project" value="TreeGrafter"/>
</dbReference>
<feature type="binding site" evidence="10">
    <location>
        <begin position="80"/>
        <end position="82"/>
    </location>
    <ligand>
        <name>L-histidine</name>
        <dbReference type="ChEBI" id="CHEBI:57595"/>
    </ligand>
</feature>
<comment type="subcellular location">
    <subcellularLocation>
        <location evidence="1 9">Cytoplasm</location>
    </subcellularLocation>
</comment>
<name>A0AB39DB62_9BURK</name>
<evidence type="ECO:0000256" key="8">
    <source>
        <dbReference type="ARBA" id="ARBA00025246"/>
    </source>
</evidence>
<dbReference type="AlphaFoldDB" id="A0AB39DB62"/>
<dbReference type="EMBL" id="CP158255">
    <property type="protein sequence ID" value="XDJ51568.1"/>
    <property type="molecule type" value="Genomic_DNA"/>
</dbReference>
<comment type="function">
    <text evidence="8 9">Required for the first step of histidine biosynthesis. May allow the feedback regulation of ATP phosphoribosyltransferase activity by histidine.</text>
</comment>
<proteinExistence type="inferred from homology"/>
<dbReference type="Pfam" id="PF13393">
    <property type="entry name" value="tRNA-synt_His"/>
    <property type="match status" value="1"/>
</dbReference>
<dbReference type="PANTHER" id="PTHR43707">
    <property type="entry name" value="HISTIDYL-TRNA SYNTHETASE"/>
    <property type="match status" value="1"/>
</dbReference>
<evidence type="ECO:0000256" key="5">
    <source>
        <dbReference type="ARBA" id="ARBA00020397"/>
    </source>
</evidence>
<dbReference type="GO" id="GO:0016757">
    <property type="term" value="F:glycosyltransferase activity"/>
    <property type="evidence" value="ECO:0007669"/>
    <property type="project" value="UniProtKB-KW"/>
</dbReference>
<dbReference type="InterPro" id="IPR004516">
    <property type="entry name" value="HisRS/HisZ"/>
</dbReference>
<keyword evidence="14" id="KW-0328">Glycosyltransferase</keyword>
<evidence type="ECO:0000313" key="12">
    <source>
        <dbReference type="EMBL" id="XDJ43358.1"/>
    </source>
</evidence>
<gene>
    <name evidence="9" type="primary">hisZ</name>
    <name evidence="15" type="ORF">ABRY94_07245</name>
    <name evidence="12" type="ORF">ABRY99_07260</name>
    <name evidence="13" type="ORF">ABRZ04_06045</name>
    <name evidence="14" type="ORF">ABRZ09_02320</name>
</gene>
<feature type="domain" description="Class II Histidinyl-tRNA synthetase (HisRS)-like catalytic core" evidence="11">
    <location>
        <begin position="10"/>
        <end position="316"/>
    </location>
</feature>
<evidence type="ECO:0000313" key="15">
    <source>
        <dbReference type="EMBL" id="XDJ70609.1"/>
    </source>
</evidence>
<evidence type="ECO:0000256" key="7">
    <source>
        <dbReference type="ARBA" id="ARBA00023102"/>
    </source>
</evidence>
<dbReference type="GO" id="GO:0000105">
    <property type="term" value="P:L-histidine biosynthetic process"/>
    <property type="evidence" value="ECO:0007669"/>
    <property type="project" value="UniProtKB-UniRule"/>
</dbReference>
<reference evidence="14" key="1">
    <citation type="submission" date="2024-05" db="EMBL/GenBank/DDBJ databases">
        <authorList>
            <person name="Luo Y.-C."/>
            <person name="Nicholds J."/>
            <person name="Mortimer T."/>
            <person name="Maboni G."/>
        </authorList>
    </citation>
    <scope>NUCLEOTIDE SEQUENCE</scope>
    <source>
        <strain evidence="15">144863</strain>
        <strain evidence="14">151108</strain>
        <strain evidence="13">151836</strain>
        <strain evidence="12">153920</strain>
    </source>
</reference>
<dbReference type="InterPro" id="IPR041715">
    <property type="entry name" value="HisRS-like_core"/>
</dbReference>
<comment type="subunit">
    <text evidence="4 9">Heteromultimer composed of HisG and HisZ subunits.</text>
</comment>
<evidence type="ECO:0000256" key="2">
    <source>
        <dbReference type="ARBA" id="ARBA00004667"/>
    </source>
</evidence>
<feature type="binding site" evidence="10">
    <location>
        <position position="123"/>
    </location>
    <ligand>
        <name>L-histidine</name>
        <dbReference type="ChEBI" id="CHEBI:57595"/>
    </ligand>
</feature>
<evidence type="ECO:0000256" key="4">
    <source>
        <dbReference type="ARBA" id="ARBA00011496"/>
    </source>
</evidence>
<dbReference type="EMBL" id="CP158252">
    <property type="protein sequence ID" value="XDJ43358.1"/>
    <property type="molecule type" value="Genomic_DNA"/>
</dbReference>
<keyword evidence="6 9" id="KW-0963">Cytoplasm</keyword>
<dbReference type="PIRSF" id="PIRSF001549">
    <property type="entry name" value="His-tRNA_synth"/>
    <property type="match status" value="1"/>
</dbReference>
<dbReference type="Gene3D" id="3.30.930.10">
    <property type="entry name" value="Bira Bifunctional Protein, Domain 2"/>
    <property type="match status" value="1"/>
</dbReference>
<dbReference type="NCBIfam" id="NF009086">
    <property type="entry name" value="PRK12421.1"/>
    <property type="match status" value="1"/>
</dbReference>
<evidence type="ECO:0000256" key="6">
    <source>
        <dbReference type="ARBA" id="ARBA00022490"/>
    </source>
</evidence>
<dbReference type="EMBL" id="CP158262">
    <property type="protein sequence ID" value="XDJ70609.1"/>
    <property type="molecule type" value="Genomic_DNA"/>
</dbReference>
<dbReference type="GO" id="GO:0006427">
    <property type="term" value="P:histidyl-tRNA aminoacylation"/>
    <property type="evidence" value="ECO:0007669"/>
    <property type="project" value="TreeGrafter"/>
</dbReference>
<feature type="binding site" evidence="10">
    <location>
        <position position="127"/>
    </location>
    <ligand>
        <name>L-histidine</name>
        <dbReference type="ChEBI" id="CHEBI:57595"/>
    </ligand>
</feature>
<dbReference type="PANTHER" id="PTHR43707:SF1">
    <property type="entry name" value="HISTIDINE--TRNA LIGASE, MITOCHONDRIAL-RELATED"/>
    <property type="match status" value="1"/>
</dbReference>
<dbReference type="SUPFAM" id="SSF55681">
    <property type="entry name" value="Class II aaRS and biotin synthetases"/>
    <property type="match status" value="1"/>
</dbReference>
<keyword evidence="14" id="KW-0808">Transferase</keyword>
<evidence type="ECO:0000256" key="3">
    <source>
        <dbReference type="ARBA" id="ARBA00005539"/>
    </source>
</evidence>
<dbReference type="InterPro" id="IPR045864">
    <property type="entry name" value="aa-tRNA-synth_II/BPL/LPL"/>
</dbReference>
<protein>
    <recommendedName>
        <fullName evidence="5 9">ATP phosphoribosyltransferase regulatory subunit</fullName>
    </recommendedName>
</protein>
<comment type="similarity">
    <text evidence="3 9">Belongs to the class-II aminoacyl-tRNA synthetase family. HisZ subfamily.</text>
</comment>
<evidence type="ECO:0000256" key="1">
    <source>
        <dbReference type="ARBA" id="ARBA00004496"/>
    </source>
</evidence>
<dbReference type="RefSeq" id="WP_368640858.1">
    <property type="nucleotide sequence ID" value="NZ_CP158252.1"/>
</dbReference>
<evidence type="ECO:0000256" key="10">
    <source>
        <dbReference type="PIRSR" id="PIRSR001549-1"/>
    </source>
</evidence>
<dbReference type="NCBIfam" id="NF008935">
    <property type="entry name" value="PRK12292.1-1"/>
    <property type="match status" value="1"/>
</dbReference>
<dbReference type="HAMAP" id="MF_00125">
    <property type="entry name" value="HisZ"/>
    <property type="match status" value="1"/>
</dbReference>
<dbReference type="InterPro" id="IPR004517">
    <property type="entry name" value="HisZ"/>
</dbReference>
<keyword evidence="7 9" id="KW-0368">Histidine biosynthesis</keyword>
<evidence type="ECO:0000259" key="11">
    <source>
        <dbReference type="Pfam" id="PF13393"/>
    </source>
</evidence>
<keyword evidence="9" id="KW-0028">Amino-acid biosynthesis</keyword>
<accession>A0AB39DB62</accession>
<comment type="miscellaneous">
    <text evidence="9">This function is generally fulfilled by the C-terminal part of HisG, which is missing in some bacteria such as this one.</text>
</comment>
<comment type="pathway">
    <text evidence="2 9">Amino-acid biosynthesis; L-histidine biosynthesis; L-histidine from 5-phospho-alpha-D-ribose 1-diphosphate: step 1/9.</text>
</comment>
<dbReference type="GO" id="GO:0005737">
    <property type="term" value="C:cytoplasm"/>
    <property type="evidence" value="ECO:0007669"/>
    <property type="project" value="UniProtKB-SubCell"/>
</dbReference>
<evidence type="ECO:0000256" key="9">
    <source>
        <dbReference type="HAMAP-Rule" id="MF_00125"/>
    </source>
</evidence>
<organism evidence="14">
    <name type="scientific">Castellaniella ginsengisoli</name>
    <dbReference type="NCBI Taxonomy" id="546114"/>
    <lineage>
        <taxon>Bacteria</taxon>
        <taxon>Pseudomonadati</taxon>
        <taxon>Pseudomonadota</taxon>
        <taxon>Betaproteobacteria</taxon>
        <taxon>Burkholderiales</taxon>
        <taxon>Alcaligenaceae</taxon>
        <taxon>Castellaniella</taxon>
    </lineage>
</organism>
<evidence type="ECO:0000313" key="13">
    <source>
        <dbReference type="EMBL" id="XDJ48890.1"/>
    </source>
</evidence>
<evidence type="ECO:0000313" key="14">
    <source>
        <dbReference type="EMBL" id="XDJ51568.1"/>
    </source>
</evidence>
<sequence>MSSWLLPENLSDVLPAEARRIEELRRELLDLYRTYGFELVAPPMVEYLDSLMPADDEALRLRTCKLVDQLSGVTMGVRADMTIQVSRIDAHLLNREGVTRLCYCGPVVHARPAGLMSDRELLQIGAEIFGHAGVQADIESIRLALESVRRAGVREPRLDLNHPGVGRALVDDDPALADVAEAIFELLSAKDVPGLAALCAEVGARPGSLAALRTLTGLYGDLSVLDRARASLPDLPAVRAALEALQTLCAALPDAPIALDLADMGGGYGYHSGAVFAIYAAGWHDALVRGGRYDGIGRKFGRARPATGFSLDLRKLSAGLPDARPVQAIRAPWSEDPALAETIRALRSQGRIVIQALPGERQCPDEFFVDQELVAIGGGWELRPLDGAA</sequence>